<evidence type="ECO:0000256" key="2">
    <source>
        <dbReference type="HAMAP-Rule" id="MF_00813"/>
    </source>
</evidence>
<feature type="domain" description="Allantoicase" evidence="3">
    <location>
        <begin position="14"/>
        <end position="163"/>
    </location>
</feature>
<feature type="domain" description="Allantoicase" evidence="3">
    <location>
        <begin position="182"/>
        <end position="312"/>
    </location>
</feature>
<keyword evidence="5" id="KW-1185">Reference proteome</keyword>
<dbReference type="NCBIfam" id="TIGR02961">
    <property type="entry name" value="allantoicase"/>
    <property type="match status" value="1"/>
</dbReference>
<dbReference type="STRING" id="1090615.SAMN04515671_1177"/>
<dbReference type="EC" id="3.5.3.4" evidence="2"/>
<keyword evidence="2" id="KW-0659">Purine metabolism</keyword>
<gene>
    <name evidence="2" type="primary">alc</name>
    <name evidence="4" type="ORF">SAMN04515671_1177</name>
</gene>
<evidence type="ECO:0000256" key="1">
    <source>
        <dbReference type="ARBA" id="ARBA00009242"/>
    </source>
</evidence>
<name>A0A1H0K6C6_9ACTN</name>
<comment type="catalytic activity">
    <reaction evidence="2">
        <text>allantoate + H2O = (S)-ureidoglycolate + urea</text>
        <dbReference type="Rhea" id="RHEA:11016"/>
        <dbReference type="ChEBI" id="CHEBI:15377"/>
        <dbReference type="ChEBI" id="CHEBI:16199"/>
        <dbReference type="ChEBI" id="CHEBI:17536"/>
        <dbReference type="ChEBI" id="CHEBI:57296"/>
        <dbReference type="EC" id="3.5.3.4"/>
    </reaction>
</comment>
<dbReference type="EMBL" id="LT629710">
    <property type="protein sequence ID" value="SDO51300.1"/>
    <property type="molecule type" value="Genomic_DNA"/>
</dbReference>
<comment type="similarity">
    <text evidence="1 2">Belongs to the allantoicase family.</text>
</comment>
<dbReference type="Proteomes" id="UP000198741">
    <property type="component" value="Chromosome I"/>
</dbReference>
<dbReference type="Gene3D" id="2.60.120.260">
    <property type="entry name" value="Galactose-binding domain-like"/>
    <property type="match status" value="2"/>
</dbReference>
<reference evidence="4 5" key="1">
    <citation type="submission" date="2016-10" db="EMBL/GenBank/DDBJ databases">
        <authorList>
            <person name="de Groot N.N."/>
        </authorList>
    </citation>
    <scope>NUCLEOTIDE SEQUENCE [LARGE SCALE GENOMIC DNA]</scope>
    <source>
        <strain evidence="5">P4-7,KCTC 19426,CECT 7604</strain>
    </source>
</reference>
<dbReference type="InterPro" id="IPR005164">
    <property type="entry name" value="Allantoicase"/>
</dbReference>
<organism evidence="4 5">
    <name type="scientific">Nakamurella panacisegetis</name>
    <dbReference type="NCBI Taxonomy" id="1090615"/>
    <lineage>
        <taxon>Bacteria</taxon>
        <taxon>Bacillati</taxon>
        <taxon>Actinomycetota</taxon>
        <taxon>Actinomycetes</taxon>
        <taxon>Nakamurellales</taxon>
        <taxon>Nakamurellaceae</taxon>
        <taxon>Nakamurella</taxon>
    </lineage>
</organism>
<proteinExistence type="inferred from homology"/>
<dbReference type="GO" id="GO:0000256">
    <property type="term" value="P:allantoin catabolic process"/>
    <property type="evidence" value="ECO:0007669"/>
    <property type="project" value="UniProtKB-UniRule"/>
</dbReference>
<protein>
    <recommendedName>
        <fullName evidence="2">Probable allantoicase</fullName>
        <ecNumber evidence="2">3.5.3.4</ecNumber>
    </recommendedName>
    <alternativeName>
        <fullName evidence="2">Allantoate amidinohydrolase</fullName>
    </alternativeName>
</protein>
<sequence length="360" mass="39483">MKRTDLDLASRSLGGSVRWASDDFFAPREALIQPWAPLHDKLEFGPHGKIYDGWETRRRRTPGYDWAIVALGVPGTLHEIVVDTAWFTGNYPPEISVEATWLDGNPSNDQLAQAEWVAVVPQSAARGDTANTYRVHNHYAFSHVRLNIFPDGGVARLRVLGTPVPDPRVLGSRIDLAALHNGGEIAECSDMFYSDARQVLYPGVARSMSEGWETARRRTAGNDYLVVTLAGPSHLSYVDIDTGYFLGNAPGRVRLSGRTDDEAPWQEILAESAISPDGHNRFRLDPTPAISAVRVDVFPDGGFSRLHLMGELAGDALAQAIAHWLRLLPPPAYATVLATAGFEPVAVRTLTTEQLLSLAW</sequence>
<evidence type="ECO:0000313" key="5">
    <source>
        <dbReference type="Proteomes" id="UP000198741"/>
    </source>
</evidence>
<dbReference type="GO" id="GO:0004037">
    <property type="term" value="F:allantoicase activity"/>
    <property type="evidence" value="ECO:0007669"/>
    <property type="project" value="UniProtKB-UniRule"/>
</dbReference>
<comment type="pathway">
    <text evidence="2">Nitrogen metabolism; (S)-allantoin degradation; (S)-ureidoglycolate from allantoate (aminidohydrolase route): step 1/1.</text>
</comment>
<dbReference type="PIRSF" id="PIRSF016516">
    <property type="entry name" value="Allantoicase"/>
    <property type="match status" value="1"/>
</dbReference>
<dbReference type="InterPro" id="IPR008979">
    <property type="entry name" value="Galactose-bd-like_sf"/>
</dbReference>
<dbReference type="SUPFAM" id="SSF49785">
    <property type="entry name" value="Galactose-binding domain-like"/>
    <property type="match status" value="2"/>
</dbReference>
<dbReference type="GO" id="GO:0006144">
    <property type="term" value="P:purine nucleobase metabolic process"/>
    <property type="evidence" value="ECO:0007669"/>
    <property type="project" value="UniProtKB-KW"/>
</dbReference>
<evidence type="ECO:0000313" key="4">
    <source>
        <dbReference type="EMBL" id="SDO51300.1"/>
    </source>
</evidence>
<dbReference type="PANTHER" id="PTHR12045:SF3">
    <property type="entry name" value="INACTIVE ALLANTOICASE-RELATED"/>
    <property type="match status" value="1"/>
</dbReference>
<dbReference type="OrthoDB" id="2078334at2"/>
<dbReference type="Pfam" id="PF03561">
    <property type="entry name" value="Allantoicase"/>
    <property type="match status" value="2"/>
</dbReference>
<accession>A0A1H0K6C6</accession>
<dbReference type="AlphaFoldDB" id="A0A1H0K6C6"/>
<dbReference type="PANTHER" id="PTHR12045">
    <property type="entry name" value="ALLANTOICASE"/>
    <property type="match status" value="1"/>
</dbReference>
<dbReference type="RefSeq" id="WP_090475040.1">
    <property type="nucleotide sequence ID" value="NZ_LT629710.1"/>
</dbReference>
<evidence type="ECO:0000259" key="3">
    <source>
        <dbReference type="Pfam" id="PF03561"/>
    </source>
</evidence>
<keyword evidence="2" id="KW-0378">Hydrolase</keyword>
<dbReference type="InterPro" id="IPR015908">
    <property type="entry name" value="Allantoicase_dom"/>
</dbReference>
<dbReference type="HAMAP" id="MF_00813">
    <property type="entry name" value="Allantoicase"/>
    <property type="match status" value="1"/>
</dbReference>
<dbReference type="UniPathway" id="UPA00395">
    <property type="reaction ID" value="UER00654"/>
</dbReference>